<organism evidence="8 9">
    <name type="scientific">Sandarakinorhabdus fusca</name>
    <dbReference type="NCBI Taxonomy" id="1439888"/>
    <lineage>
        <taxon>Bacteria</taxon>
        <taxon>Pseudomonadati</taxon>
        <taxon>Pseudomonadota</taxon>
        <taxon>Alphaproteobacteria</taxon>
        <taxon>Sphingomonadales</taxon>
        <taxon>Sphingosinicellaceae</taxon>
        <taxon>Sandarakinorhabdus</taxon>
    </lineage>
</organism>
<evidence type="ECO:0000259" key="7">
    <source>
        <dbReference type="PROSITE" id="PS51146"/>
    </source>
</evidence>
<keyword evidence="3" id="KW-0808">Transferase</keyword>
<dbReference type="CDD" id="cd19488">
    <property type="entry name" value="KaiC-like_N"/>
    <property type="match status" value="1"/>
</dbReference>
<keyword evidence="2" id="KW-0597">Phosphoprotein</keyword>
<protein>
    <recommendedName>
        <fullName evidence="1">non-specific serine/threonine protein kinase</fullName>
        <ecNumber evidence="1">2.7.11.1</ecNumber>
    </recommendedName>
</protein>
<dbReference type="EC" id="2.7.11.1" evidence="1"/>
<dbReference type="Pfam" id="PF06745">
    <property type="entry name" value="ATPase"/>
    <property type="match status" value="2"/>
</dbReference>
<keyword evidence="6" id="KW-0378">Hydrolase</keyword>
<evidence type="ECO:0000256" key="3">
    <source>
        <dbReference type="ARBA" id="ARBA00022679"/>
    </source>
</evidence>
<dbReference type="PANTHER" id="PTHR42926:SF1">
    <property type="entry name" value="CIRCADIAN CLOCK OSCILLATOR PROTEIN KAIC 1"/>
    <property type="match status" value="1"/>
</dbReference>
<gene>
    <name evidence="8" type="ORF">F3168_09285</name>
</gene>
<keyword evidence="9" id="KW-1185">Reference proteome</keyword>
<dbReference type="GO" id="GO:0005524">
    <property type="term" value="F:ATP binding"/>
    <property type="evidence" value="ECO:0007669"/>
    <property type="project" value="InterPro"/>
</dbReference>
<dbReference type="PROSITE" id="PS51146">
    <property type="entry name" value="KAIC"/>
    <property type="match status" value="2"/>
</dbReference>
<dbReference type="GO" id="GO:0016787">
    <property type="term" value="F:hydrolase activity"/>
    <property type="evidence" value="ECO:0007669"/>
    <property type="project" value="UniProtKB-KW"/>
</dbReference>
<dbReference type="SMART" id="SM00382">
    <property type="entry name" value="AAA"/>
    <property type="match status" value="2"/>
</dbReference>
<dbReference type="Gene3D" id="3.40.50.300">
    <property type="entry name" value="P-loop containing nucleotide triphosphate hydrolases"/>
    <property type="match status" value="2"/>
</dbReference>
<sequence length="505" mass="54662">MTASDADLAADASPVTTGLDSLDYILSGGYAANRCHLIEGQPGSGKTTLAMQFLIAGQARGEKCLFITISESPFELLHVARSHGLSLDGIDIVECVPPELSLDPESYQSIVHASELELGETVRGVMAAVVASRPTLVVLDSLSEVRLLAQGALRYRRQVLALKHFFFQQNCTVLLLDDLTVREDDLTLHSIAHGVVRLEQLAMDYGAERRRLRVFKMRGRAFHGGFHDFVIAHGGLNVFPRLIASDDVAARPARRPASTGIAALDSLTGGGLDEGTTTLIQGPSGTGKSTLALQCVRERLERGETVLFVSFEETVTTFRRRAASVGIGVEAYLASGVLRFVHVDPAETSAGQISDMVRNSVRDDVTSVILDSLSGYQHALRDEHYLLLHMHELLTFLNQQAVVTIVVLAQAGVVGTLAPPFDMTYLADTVLLLRFFEAGGEMRRAVSVIKKRIGSHERMMRELFLDSQGVQVGPALPGFQNIMSSRPIYTGSTPLLQARDGAASA</sequence>
<feature type="domain" description="KaiC" evidence="7">
    <location>
        <begin position="255"/>
        <end position="486"/>
    </location>
</feature>
<name>A0A7C9GXN7_9SPHN</name>
<dbReference type="InterPro" id="IPR030665">
    <property type="entry name" value="KaiC"/>
</dbReference>
<dbReference type="RefSeq" id="WP_152577917.1">
    <property type="nucleotide sequence ID" value="NZ_JAATJI010000002.1"/>
</dbReference>
<dbReference type="InterPro" id="IPR010624">
    <property type="entry name" value="KaiC_dom"/>
</dbReference>
<dbReference type="InterPro" id="IPR051347">
    <property type="entry name" value="Circadian_clock_KaiC-rel"/>
</dbReference>
<dbReference type="OrthoDB" id="9787927at2"/>
<dbReference type="InterPro" id="IPR027417">
    <property type="entry name" value="P-loop_NTPase"/>
</dbReference>
<dbReference type="PANTHER" id="PTHR42926">
    <property type="match status" value="1"/>
</dbReference>
<dbReference type="InterPro" id="IPR003593">
    <property type="entry name" value="AAA+_ATPase"/>
</dbReference>
<dbReference type="PIRSF" id="PIRSF039117">
    <property type="entry name" value="KaiC"/>
    <property type="match status" value="1"/>
</dbReference>
<dbReference type="SUPFAM" id="SSF52540">
    <property type="entry name" value="P-loop containing nucleoside triphosphate hydrolases"/>
    <property type="match status" value="2"/>
</dbReference>
<feature type="domain" description="KaiC" evidence="7">
    <location>
        <begin position="13"/>
        <end position="252"/>
    </location>
</feature>
<evidence type="ECO:0000256" key="5">
    <source>
        <dbReference type="ARBA" id="ARBA00022777"/>
    </source>
</evidence>
<evidence type="ECO:0000313" key="9">
    <source>
        <dbReference type="Proteomes" id="UP000481327"/>
    </source>
</evidence>
<proteinExistence type="predicted"/>
<evidence type="ECO:0000256" key="1">
    <source>
        <dbReference type="ARBA" id="ARBA00012513"/>
    </source>
</evidence>
<dbReference type="AlphaFoldDB" id="A0A7C9GXN7"/>
<reference evidence="8 9" key="1">
    <citation type="submission" date="2019-09" db="EMBL/GenBank/DDBJ databases">
        <title>Polymorphobacter sp. isolated from a lake in China.</title>
        <authorList>
            <person name="Liu Z."/>
        </authorList>
    </citation>
    <scope>NUCLEOTIDE SEQUENCE [LARGE SCALE GENOMIC DNA]</scope>
    <source>
        <strain evidence="8 9">D40P</strain>
    </source>
</reference>
<dbReference type="GO" id="GO:0004674">
    <property type="term" value="F:protein serine/threonine kinase activity"/>
    <property type="evidence" value="ECO:0007669"/>
    <property type="project" value="UniProtKB-EC"/>
</dbReference>
<keyword evidence="5" id="KW-0418">Kinase</keyword>
<comment type="caution">
    <text evidence="8">The sequence shown here is derived from an EMBL/GenBank/DDBJ whole genome shotgun (WGS) entry which is preliminary data.</text>
</comment>
<dbReference type="EMBL" id="WIOL01000003">
    <property type="protein sequence ID" value="MQT17454.1"/>
    <property type="molecule type" value="Genomic_DNA"/>
</dbReference>
<evidence type="ECO:0000256" key="4">
    <source>
        <dbReference type="ARBA" id="ARBA00022737"/>
    </source>
</evidence>
<evidence type="ECO:0000256" key="2">
    <source>
        <dbReference type="ARBA" id="ARBA00022553"/>
    </source>
</evidence>
<dbReference type="Proteomes" id="UP000481327">
    <property type="component" value="Unassembled WGS sequence"/>
</dbReference>
<evidence type="ECO:0000256" key="6">
    <source>
        <dbReference type="ARBA" id="ARBA00022801"/>
    </source>
</evidence>
<keyword evidence="4" id="KW-0677">Repeat</keyword>
<evidence type="ECO:0000313" key="8">
    <source>
        <dbReference type="EMBL" id="MQT17454.1"/>
    </source>
</evidence>
<accession>A0A7C9GXN7</accession>
<dbReference type="PRINTS" id="PR01874">
    <property type="entry name" value="DNAREPAIRADA"/>
</dbReference>
<dbReference type="InterPro" id="IPR014774">
    <property type="entry name" value="KaiC-like_dom"/>
</dbReference>